<dbReference type="InterPro" id="IPR051749">
    <property type="entry name" value="PINc/VapC_TA_RNase"/>
</dbReference>
<keyword evidence="2 6" id="KW-0540">Nuclease</keyword>
<evidence type="ECO:0000256" key="2">
    <source>
        <dbReference type="ARBA" id="ARBA00022722"/>
    </source>
</evidence>
<dbReference type="InterPro" id="IPR022907">
    <property type="entry name" value="VapC_family"/>
</dbReference>
<keyword evidence="1 6" id="KW-1277">Toxin-antitoxin system</keyword>
<dbReference type="EC" id="3.1.-.-" evidence="6"/>
<feature type="domain" description="PIN" evidence="7">
    <location>
        <begin position="3"/>
        <end position="120"/>
    </location>
</feature>
<keyword evidence="4 6" id="KW-0378">Hydrolase</keyword>
<dbReference type="SUPFAM" id="SSF88723">
    <property type="entry name" value="PIN domain-like"/>
    <property type="match status" value="1"/>
</dbReference>
<sequence>MFLIDTSVWISVFRDRTGTVRRSLEAIINDQPIFLSRFTQTELLQGCRDDREWTLLETYLQDQDYIEPTSNTWIAAARIYYDLQRQGLTVRSSIDCCIAQLAIEHQLTLIHNDHDFETIERVRSLNSLRFRPDNN</sequence>
<evidence type="ECO:0000256" key="1">
    <source>
        <dbReference type="ARBA" id="ARBA00022649"/>
    </source>
</evidence>
<dbReference type="InterPro" id="IPR002716">
    <property type="entry name" value="PIN_dom"/>
</dbReference>
<accession>A0ABV4WYP4</accession>
<evidence type="ECO:0000256" key="4">
    <source>
        <dbReference type="ARBA" id="ARBA00022801"/>
    </source>
</evidence>
<dbReference type="InterPro" id="IPR029060">
    <property type="entry name" value="PIN-like_dom_sf"/>
</dbReference>
<dbReference type="Pfam" id="PF01850">
    <property type="entry name" value="PIN"/>
    <property type="match status" value="1"/>
</dbReference>
<comment type="function">
    <text evidence="6">Toxic component of a toxin-antitoxin (TA) system. An RNase.</text>
</comment>
<dbReference type="Gene3D" id="3.40.50.1010">
    <property type="entry name" value="5'-nuclease"/>
    <property type="match status" value="1"/>
</dbReference>
<protein>
    <recommendedName>
        <fullName evidence="6">Ribonuclease VapC</fullName>
        <shortName evidence="6">RNase VapC</shortName>
        <ecNumber evidence="6">3.1.-.-</ecNumber>
    </recommendedName>
    <alternativeName>
        <fullName evidence="6">Toxin VapC</fullName>
    </alternativeName>
</protein>
<evidence type="ECO:0000256" key="6">
    <source>
        <dbReference type="HAMAP-Rule" id="MF_00265"/>
    </source>
</evidence>
<keyword evidence="3 6" id="KW-0479">Metal-binding</keyword>
<evidence type="ECO:0000313" key="9">
    <source>
        <dbReference type="Proteomes" id="UP001576774"/>
    </source>
</evidence>
<gene>
    <name evidence="6" type="primary">vapC</name>
    <name evidence="8" type="ORF">ACE1CC_02005</name>
</gene>
<dbReference type="HAMAP" id="MF_00265">
    <property type="entry name" value="VapC_Nob1"/>
    <property type="match status" value="1"/>
</dbReference>
<dbReference type="PANTHER" id="PTHR42740:SF1">
    <property type="entry name" value="RIBONUCLEASE VAPC3"/>
    <property type="match status" value="1"/>
</dbReference>
<keyword evidence="5 6" id="KW-0460">Magnesium</keyword>
<feature type="binding site" evidence="6">
    <location>
        <position position="5"/>
    </location>
    <ligand>
        <name>Mg(2+)</name>
        <dbReference type="ChEBI" id="CHEBI:18420"/>
    </ligand>
</feature>
<dbReference type="Proteomes" id="UP001576774">
    <property type="component" value="Unassembled WGS sequence"/>
</dbReference>
<proteinExistence type="inferred from homology"/>
<dbReference type="EMBL" id="JBHFNQ010000016">
    <property type="protein sequence ID" value="MFB2875643.1"/>
    <property type="molecule type" value="Genomic_DNA"/>
</dbReference>
<evidence type="ECO:0000259" key="7">
    <source>
        <dbReference type="Pfam" id="PF01850"/>
    </source>
</evidence>
<dbReference type="CDD" id="cd18761">
    <property type="entry name" value="PIN_MtVapC3-like"/>
    <property type="match status" value="1"/>
</dbReference>
<name>A0ABV4WYP4_9CYAN</name>
<organism evidence="8 9">
    <name type="scientific">Floridaenema aerugineum BLCC-F46</name>
    <dbReference type="NCBI Taxonomy" id="3153654"/>
    <lineage>
        <taxon>Bacteria</taxon>
        <taxon>Bacillati</taxon>
        <taxon>Cyanobacteriota</taxon>
        <taxon>Cyanophyceae</taxon>
        <taxon>Oscillatoriophycideae</taxon>
        <taxon>Aerosakkonematales</taxon>
        <taxon>Aerosakkonemataceae</taxon>
        <taxon>Floridanema</taxon>
        <taxon>Floridanema aerugineum</taxon>
    </lineage>
</organism>
<comment type="caution">
    <text evidence="8">The sequence shown here is derived from an EMBL/GenBank/DDBJ whole genome shotgun (WGS) entry which is preliminary data.</text>
</comment>
<reference evidence="8 9" key="1">
    <citation type="submission" date="2024-09" db="EMBL/GenBank/DDBJ databases">
        <title>Floridaenema gen nov. (Aerosakkonemataceae, Aerosakkonematales ord. nov., Cyanobacteria) from benthic tropical and subtropical fresh waters, with the description of four new species.</title>
        <authorList>
            <person name="Moretto J.A."/>
            <person name="Berthold D.E."/>
            <person name="Lefler F.W."/>
            <person name="Huang I.-S."/>
            <person name="Laughinghouse H. IV."/>
        </authorList>
    </citation>
    <scope>NUCLEOTIDE SEQUENCE [LARGE SCALE GENOMIC DNA]</scope>
    <source>
        <strain evidence="8 9">BLCC-F46</strain>
    </source>
</reference>
<keyword evidence="6" id="KW-0800">Toxin</keyword>
<evidence type="ECO:0000256" key="5">
    <source>
        <dbReference type="ARBA" id="ARBA00022842"/>
    </source>
</evidence>
<evidence type="ECO:0000256" key="3">
    <source>
        <dbReference type="ARBA" id="ARBA00022723"/>
    </source>
</evidence>
<evidence type="ECO:0000313" key="8">
    <source>
        <dbReference type="EMBL" id="MFB2875643.1"/>
    </source>
</evidence>
<dbReference type="RefSeq" id="WP_413268801.1">
    <property type="nucleotide sequence ID" value="NZ_JBHFNQ010000016.1"/>
</dbReference>
<comment type="cofactor">
    <cofactor evidence="6">
        <name>Mg(2+)</name>
        <dbReference type="ChEBI" id="CHEBI:18420"/>
    </cofactor>
</comment>
<feature type="binding site" evidence="6">
    <location>
        <position position="95"/>
    </location>
    <ligand>
        <name>Mg(2+)</name>
        <dbReference type="ChEBI" id="CHEBI:18420"/>
    </ligand>
</feature>
<dbReference type="PANTHER" id="PTHR42740">
    <property type="entry name" value="RIBONUCLEASE VAPC3"/>
    <property type="match status" value="1"/>
</dbReference>
<keyword evidence="9" id="KW-1185">Reference proteome</keyword>
<comment type="similarity">
    <text evidence="6">Belongs to the PINc/VapC protein family.</text>
</comment>